<evidence type="ECO:0000313" key="3">
    <source>
        <dbReference type="EMBL" id="MBC3542130.1"/>
    </source>
</evidence>
<gene>
    <name evidence="3" type="ORF">H7U12_20760</name>
</gene>
<dbReference type="PIRSF" id="PIRSF014753">
    <property type="entry name" value="UCP014753"/>
    <property type="match status" value="1"/>
</dbReference>
<keyword evidence="4" id="KW-1185">Reference proteome</keyword>
<accession>A0ABR6VYU9</accession>
<dbReference type="PANTHER" id="PTHR35339:SF3">
    <property type="entry name" value="DUF2264 DOMAIN-CONTAINING PROTEIN"/>
    <property type="match status" value="1"/>
</dbReference>
<evidence type="ECO:0000256" key="1">
    <source>
        <dbReference type="SAM" id="SignalP"/>
    </source>
</evidence>
<organism evidence="3 4">
    <name type="scientific">Rufibacter sediminis</name>
    <dbReference type="NCBI Taxonomy" id="2762756"/>
    <lineage>
        <taxon>Bacteria</taxon>
        <taxon>Pseudomonadati</taxon>
        <taxon>Bacteroidota</taxon>
        <taxon>Cytophagia</taxon>
        <taxon>Cytophagales</taxon>
        <taxon>Hymenobacteraceae</taxon>
        <taxon>Rufibacter</taxon>
    </lineage>
</organism>
<sequence length="412" mass="46272">MKFKLQVLLCLLLCGIGLSVQAQKKKSAKAKDRTVWLNHLDKIVRPVLSNLAEDRLKERMPVALSNKIDNKSSREKVSYLEAFGRVMSGIGPWLNAEGGSKEEVALRQQYRQWALQAVANAVNPAAKDYMQWNGGQPLVDASFLALGLVRCPWLWENLSAPVKEQVVTAFKTTRGTVPVFSNWVLFTGMIEAFFCQYGLEYDAVRIEYGVREFANHWYVGDGMYSDGMNFAQDYYNSYVIQPYLATILSVVNEKRKSYNWYAPNLLKITQRYAELQERMIHTDGSFPVIGRSITYRGGAFHHLADMAYRKQLPASLSPGQVRSALSAVLNKTLEAPSTFTKDGWLNIGLYGHQPDVADFYITTGSLYLCATIFLPLGLPETDLFWSAPATPWTAVKAWSGQSVPADHALDLK</sequence>
<dbReference type="InterPro" id="IPR049349">
    <property type="entry name" value="DUF2264_N"/>
</dbReference>
<dbReference type="Proteomes" id="UP000659698">
    <property type="component" value="Unassembled WGS sequence"/>
</dbReference>
<dbReference type="Pfam" id="PF10022">
    <property type="entry name" value="DUF2264"/>
    <property type="match status" value="1"/>
</dbReference>
<dbReference type="PANTHER" id="PTHR35339">
    <property type="entry name" value="LINALOOL DEHYDRATASE_ISOMERASE DOMAIN-CONTAINING PROTEIN"/>
    <property type="match status" value="1"/>
</dbReference>
<reference evidence="3 4" key="1">
    <citation type="journal article" date="2019" name="Int. J. Syst. Evol. Microbiol.">
        <title>Rufibacter sediminis sp. nov., isolated from freshwater lake sediment.</title>
        <authorList>
            <person name="Qu J.H."/>
            <person name="Zhang L.J."/>
            <person name="Fu Y.H."/>
            <person name="Li H.F."/>
        </authorList>
    </citation>
    <scope>NUCLEOTIDE SEQUENCE [LARGE SCALE GENOMIC DNA]</scope>
    <source>
        <strain evidence="3 4">H-1</strain>
    </source>
</reference>
<evidence type="ECO:0000259" key="2">
    <source>
        <dbReference type="Pfam" id="PF10022"/>
    </source>
</evidence>
<name>A0ABR6VYU9_9BACT</name>
<keyword evidence="1" id="KW-0732">Signal</keyword>
<proteinExistence type="predicted"/>
<comment type="caution">
    <text evidence="3">The sequence shown here is derived from an EMBL/GenBank/DDBJ whole genome shotgun (WGS) entry which is preliminary data.</text>
</comment>
<dbReference type="EMBL" id="JACOAF010000056">
    <property type="protein sequence ID" value="MBC3542130.1"/>
    <property type="molecule type" value="Genomic_DNA"/>
</dbReference>
<dbReference type="RefSeq" id="WP_186641754.1">
    <property type="nucleotide sequence ID" value="NZ_JACOAF010000056.1"/>
</dbReference>
<dbReference type="InterPro" id="IPR016624">
    <property type="entry name" value="UCP014753"/>
</dbReference>
<protein>
    <submittedName>
        <fullName evidence="3">DUF2264 domain-containing protein</fullName>
    </submittedName>
</protein>
<feature type="domain" description="DUF2264" evidence="2">
    <location>
        <begin position="32"/>
        <end position="392"/>
    </location>
</feature>
<feature type="chain" id="PRO_5046425352" evidence="1">
    <location>
        <begin position="23"/>
        <end position="412"/>
    </location>
</feature>
<evidence type="ECO:0000313" key="4">
    <source>
        <dbReference type="Proteomes" id="UP000659698"/>
    </source>
</evidence>
<feature type="signal peptide" evidence="1">
    <location>
        <begin position="1"/>
        <end position="22"/>
    </location>
</feature>